<feature type="compositionally biased region" description="Basic residues" evidence="1">
    <location>
        <begin position="148"/>
        <end position="163"/>
    </location>
</feature>
<name>A0AAW0DVK4_9AGAR</name>
<feature type="compositionally biased region" description="Low complexity" evidence="1">
    <location>
        <begin position="27"/>
        <end position="38"/>
    </location>
</feature>
<dbReference type="AlphaFoldDB" id="A0AAW0DVK4"/>
<evidence type="ECO:0000256" key="1">
    <source>
        <dbReference type="SAM" id="MobiDB-lite"/>
    </source>
</evidence>
<dbReference type="EMBL" id="JAWWNJ010000005">
    <property type="protein sequence ID" value="KAK7055405.1"/>
    <property type="molecule type" value="Genomic_DNA"/>
</dbReference>
<dbReference type="Proteomes" id="UP001362999">
    <property type="component" value="Unassembled WGS sequence"/>
</dbReference>
<accession>A0AAW0DVK4</accession>
<evidence type="ECO:0000313" key="2">
    <source>
        <dbReference type="EMBL" id="KAK7055405.1"/>
    </source>
</evidence>
<protein>
    <submittedName>
        <fullName evidence="2">Uncharacterized protein</fullName>
    </submittedName>
</protein>
<keyword evidence="3" id="KW-1185">Reference proteome</keyword>
<feature type="region of interest" description="Disordered" evidence="1">
    <location>
        <begin position="137"/>
        <end position="178"/>
    </location>
</feature>
<evidence type="ECO:0000313" key="3">
    <source>
        <dbReference type="Proteomes" id="UP001362999"/>
    </source>
</evidence>
<feature type="region of interest" description="Disordered" evidence="1">
    <location>
        <begin position="25"/>
        <end position="60"/>
    </location>
</feature>
<gene>
    <name evidence="2" type="ORF">R3P38DRAFT_2846906</name>
</gene>
<proteinExistence type="predicted"/>
<reference evidence="2 3" key="1">
    <citation type="journal article" date="2024" name="J Genomics">
        <title>Draft genome sequencing and assembly of Favolaschia claudopus CIRM-BRFM 2984 isolated from oak limbs.</title>
        <authorList>
            <person name="Navarro D."/>
            <person name="Drula E."/>
            <person name="Chaduli D."/>
            <person name="Cazenave R."/>
            <person name="Ahrendt S."/>
            <person name="Wang J."/>
            <person name="Lipzen A."/>
            <person name="Daum C."/>
            <person name="Barry K."/>
            <person name="Grigoriev I.V."/>
            <person name="Favel A."/>
            <person name="Rosso M.N."/>
            <person name="Martin F."/>
        </authorList>
    </citation>
    <scope>NUCLEOTIDE SEQUENCE [LARGE SCALE GENOMIC DNA]</scope>
    <source>
        <strain evidence="2 3">CIRM-BRFM 2984</strain>
    </source>
</reference>
<comment type="caution">
    <text evidence="2">The sequence shown here is derived from an EMBL/GenBank/DDBJ whole genome shotgun (WGS) entry which is preliminary data.</text>
</comment>
<organism evidence="2 3">
    <name type="scientific">Favolaschia claudopus</name>
    <dbReference type="NCBI Taxonomy" id="2862362"/>
    <lineage>
        <taxon>Eukaryota</taxon>
        <taxon>Fungi</taxon>
        <taxon>Dikarya</taxon>
        <taxon>Basidiomycota</taxon>
        <taxon>Agaricomycotina</taxon>
        <taxon>Agaricomycetes</taxon>
        <taxon>Agaricomycetidae</taxon>
        <taxon>Agaricales</taxon>
        <taxon>Marasmiineae</taxon>
        <taxon>Mycenaceae</taxon>
        <taxon>Favolaschia</taxon>
    </lineage>
</organism>
<sequence>MPTLMNTTNFDHHARRLDVDYHNMAASSSCQPSPSSPQFYNEGRRGSFDEDDEEDEGARAKQRECVQRVAAWINQSAVRITATISTSYIPPNASFDMPDFDLDLEDESELDILDSDIRYVPEGEPYLLYSSSCKSVGRPVIHAPSPRRSSRSRGRRHHNHPLRRPPSPLYVIQEEDSE</sequence>